<dbReference type="EMBL" id="PYGD01000003">
    <property type="protein sequence ID" value="PSK92702.1"/>
    <property type="molecule type" value="Genomic_DNA"/>
</dbReference>
<dbReference type="Proteomes" id="UP000240572">
    <property type="component" value="Unassembled WGS sequence"/>
</dbReference>
<proteinExistence type="predicted"/>
<comment type="caution">
    <text evidence="1">The sequence shown here is derived from an EMBL/GenBank/DDBJ whole genome shotgun (WGS) entry which is preliminary data.</text>
</comment>
<dbReference type="RefSeq" id="WP_106522882.1">
    <property type="nucleotide sequence ID" value="NZ_PYGD01000003.1"/>
</dbReference>
<reference evidence="1 2" key="1">
    <citation type="submission" date="2018-03" db="EMBL/GenBank/DDBJ databases">
        <title>Genomic Encyclopedia of Type Strains, Phase III (KMG-III): the genomes of soil and plant-associated and newly described type strains.</title>
        <authorList>
            <person name="Whitman W."/>
        </authorList>
    </citation>
    <scope>NUCLEOTIDE SEQUENCE [LARGE SCALE GENOMIC DNA]</scope>
    <source>
        <strain evidence="1 2">CGMCC 1.12700</strain>
    </source>
</reference>
<organism evidence="1 2">
    <name type="scientific">Taibaiella chishuiensis</name>
    <dbReference type="NCBI Taxonomy" id="1434707"/>
    <lineage>
        <taxon>Bacteria</taxon>
        <taxon>Pseudomonadati</taxon>
        <taxon>Bacteroidota</taxon>
        <taxon>Chitinophagia</taxon>
        <taxon>Chitinophagales</taxon>
        <taxon>Chitinophagaceae</taxon>
        <taxon>Taibaiella</taxon>
    </lineage>
</organism>
<dbReference type="OrthoDB" id="982075at2"/>
<gene>
    <name evidence="1" type="ORF">B0I18_103284</name>
</gene>
<sequence length="88" mass="10013">MEHTMIVKEEVGQYTMAPSLVDQTEHWKEELSYAVRLGNEFKGKTTITFATTEGDRTVQTTVWSLTDYYIALKGGITIPLKSITEVHF</sequence>
<dbReference type="AlphaFoldDB" id="A0A2P8D674"/>
<protein>
    <submittedName>
        <fullName evidence="1">Uncharacterized protein</fullName>
    </submittedName>
</protein>
<evidence type="ECO:0000313" key="1">
    <source>
        <dbReference type="EMBL" id="PSK92702.1"/>
    </source>
</evidence>
<keyword evidence="2" id="KW-1185">Reference proteome</keyword>
<evidence type="ECO:0000313" key="2">
    <source>
        <dbReference type="Proteomes" id="UP000240572"/>
    </source>
</evidence>
<name>A0A2P8D674_9BACT</name>
<accession>A0A2P8D674</accession>